<dbReference type="PROSITE" id="PS51767">
    <property type="entry name" value="PEPTIDASE_A1"/>
    <property type="match status" value="1"/>
</dbReference>
<dbReference type="InterPro" id="IPR001461">
    <property type="entry name" value="Aspartic_peptidase_A1"/>
</dbReference>
<dbReference type="SUPFAM" id="SSF50630">
    <property type="entry name" value="Acid proteases"/>
    <property type="match status" value="1"/>
</dbReference>
<dbReference type="AlphaFoldDB" id="I3T3U2"/>
<evidence type="ECO:0000259" key="2">
    <source>
        <dbReference type="PROSITE" id="PS51767"/>
    </source>
</evidence>
<accession>I3T3U2</accession>
<evidence type="ECO:0000256" key="1">
    <source>
        <dbReference type="ARBA" id="ARBA00007447"/>
    </source>
</evidence>
<reference evidence="3" key="1">
    <citation type="submission" date="2012-05" db="EMBL/GenBank/DDBJ databases">
        <authorList>
            <person name="Krishnakumar V."/>
            <person name="Cheung F."/>
            <person name="Xiao Y."/>
            <person name="Chan A."/>
            <person name="Moskal W.A."/>
            <person name="Town C.D."/>
        </authorList>
    </citation>
    <scope>NUCLEOTIDE SEQUENCE</scope>
</reference>
<protein>
    <recommendedName>
        <fullName evidence="2">Peptidase A1 domain-containing protein</fullName>
    </recommendedName>
</protein>
<dbReference type="Pfam" id="PF14543">
    <property type="entry name" value="TAXi_N"/>
    <property type="match status" value="1"/>
</dbReference>
<sequence>MISFSRSSYHPLDGMLGLGRGKSSLVSQLNSQGLVRNVVGHCLSAQGGGYIFFGDVYDSSRLTWTPMSSRDLKHYVAGAAELIFGGKKTGIGGLLPVFDTGSSYTYFNSNAYQAVISWLKKELAGKPLKEAPDDQTLPLCWHGKRPFRSVYEVRKYFKSMALSFTSSGRTNTQFEIPPEAYLIVSNMGNVCLGILDGSEVGMGDLNLIGDISMLDKVMVFDNEKRLIGWAPADCNRVPNSRHVSI</sequence>
<organism evidence="3">
    <name type="scientific">Lotus japonicus</name>
    <name type="common">Lotus corniculatus var. japonicus</name>
    <dbReference type="NCBI Taxonomy" id="34305"/>
    <lineage>
        <taxon>Eukaryota</taxon>
        <taxon>Viridiplantae</taxon>
        <taxon>Streptophyta</taxon>
        <taxon>Embryophyta</taxon>
        <taxon>Tracheophyta</taxon>
        <taxon>Spermatophyta</taxon>
        <taxon>Magnoliopsida</taxon>
        <taxon>eudicotyledons</taxon>
        <taxon>Gunneridae</taxon>
        <taxon>Pentapetalae</taxon>
        <taxon>rosids</taxon>
        <taxon>fabids</taxon>
        <taxon>Fabales</taxon>
        <taxon>Fabaceae</taxon>
        <taxon>Papilionoideae</taxon>
        <taxon>50 kb inversion clade</taxon>
        <taxon>NPAAA clade</taxon>
        <taxon>Hologalegina</taxon>
        <taxon>robinioid clade</taxon>
        <taxon>Loteae</taxon>
        <taxon>Lotus</taxon>
    </lineage>
</organism>
<dbReference type="InterPro" id="IPR032861">
    <property type="entry name" value="TAXi_N"/>
</dbReference>
<dbReference type="GO" id="GO:0004190">
    <property type="term" value="F:aspartic-type endopeptidase activity"/>
    <property type="evidence" value="ECO:0007669"/>
    <property type="project" value="InterPro"/>
</dbReference>
<dbReference type="MEROPS" id="A01.A26"/>
<dbReference type="PANTHER" id="PTHR13683">
    <property type="entry name" value="ASPARTYL PROTEASES"/>
    <property type="match status" value="1"/>
</dbReference>
<dbReference type="Pfam" id="PF14541">
    <property type="entry name" value="TAXi_C"/>
    <property type="match status" value="1"/>
</dbReference>
<dbReference type="EMBL" id="BT147390">
    <property type="protein sequence ID" value="AFK47184.1"/>
    <property type="molecule type" value="mRNA"/>
</dbReference>
<dbReference type="GO" id="GO:0006508">
    <property type="term" value="P:proteolysis"/>
    <property type="evidence" value="ECO:0007669"/>
    <property type="project" value="InterPro"/>
</dbReference>
<dbReference type="InterPro" id="IPR021109">
    <property type="entry name" value="Peptidase_aspartic_dom_sf"/>
</dbReference>
<dbReference type="PANTHER" id="PTHR13683:SF800">
    <property type="entry name" value="EUKARYOTIC ASPARTYL PROTEASE FAMILY PROTEIN"/>
    <property type="match status" value="1"/>
</dbReference>
<dbReference type="InterPro" id="IPR032799">
    <property type="entry name" value="TAXi_C"/>
</dbReference>
<comment type="similarity">
    <text evidence="1">Belongs to the peptidase A1 family.</text>
</comment>
<proteinExistence type="evidence at transcript level"/>
<dbReference type="FunFam" id="2.40.70.10:FF:000027">
    <property type="entry name" value="Aspartic proteinase Asp1 isoform A"/>
    <property type="match status" value="1"/>
</dbReference>
<evidence type="ECO:0000313" key="3">
    <source>
        <dbReference type="EMBL" id="AFK47184.1"/>
    </source>
</evidence>
<feature type="domain" description="Peptidase A1" evidence="2">
    <location>
        <begin position="1"/>
        <end position="230"/>
    </location>
</feature>
<name>I3T3U2_LOTJA</name>
<dbReference type="InterPro" id="IPR033121">
    <property type="entry name" value="PEPTIDASE_A1"/>
</dbReference>
<dbReference type="Gene3D" id="2.40.70.10">
    <property type="entry name" value="Acid Proteases"/>
    <property type="match status" value="2"/>
</dbReference>